<dbReference type="SMART" id="SM00271">
    <property type="entry name" value="DnaJ"/>
    <property type="match status" value="1"/>
</dbReference>
<dbReference type="Pfam" id="PF00226">
    <property type="entry name" value="DnaJ"/>
    <property type="match status" value="1"/>
</dbReference>
<evidence type="ECO:0000313" key="4">
    <source>
        <dbReference type="EMBL" id="CAK9032721.1"/>
    </source>
</evidence>
<dbReference type="PANTHER" id="PTHR23084">
    <property type="entry name" value="PHOSPHATIDYLINOSITOL-4-PHOSPHATE 5-KINASE RELATED"/>
    <property type="match status" value="1"/>
</dbReference>
<dbReference type="Gene3D" id="1.10.287.110">
    <property type="entry name" value="DnaJ domain"/>
    <property type="match status" value="1"/>
</dbReference>
<evidence type="ECO:0000256" key="2">
    <source>
        <dbReference type="SAM" id="MobiDB-lite"/>
    </source>
</evidence>
<feature type="domain" description="J" evidence="3">
    <location>
        <begin position="77"/>
        <end position="147"/>
    </location>
</feature>
<gene>
    <name evidence="4" type="ORF">SCF082_LOCUS20173</name>
</gene>
<keyword evidence="1" id="KW-0677">Repeat</keyword>
<proteinExistence type="predicted"/>
<dbReference type="SMART" id="SM00698">
    <property type="entry name" value="MORN"/>
    <property type="match status" value="4"/>
</dbReference>
<dbReference type="PROSITE" id="PS50076">
    <property type="entry name" value="DNAJ_2"/>
    <property type="match status" value="1"/>
</dbReference>
<keyword evidence="5" id="KW-1185">Reference proteome</keyword>
<comment type="caution">
    <text evidence="4">The sequence shown here is derived from an EMBL/GenBank/DDBJ whole genome shotgun (WGS) entry which is preliminary data.</text>
</comment>
<dbReference type="Pfam" id="PF02493">
    <property type="entry name" value="MORN"/>
    <property type="match status" value="4"/>
</dbReference>
<evidence type="ECO:0000259" key="3">
    <source>
        <dbReference type="PROSITE" id="PS50076"/>
    </source>
</evidence>
<reference evidence="4 5" key="1">
    <citation type="submission" date="2024-02" db="EMBL/GenBank/DDBJ databases">
        <authorList>
            <person name="Chen Y."/>
            <person name="Shah S."/>
            <person name="Dougan E. K."/>
            <person name="Thang M."/>
            <person name="Chan C."/>
        </authorList>
    </citation>
    <scope>NUCLEOTIDE SEQUENCE [LARGE SCALE GENOMIC DNA]</scope>
</reference>
<accession>A0ABP0L1P7</accession>
<evidence type="ECO:0000256" key="1">
    <source>
        <dbReference type="ARBA" id="ARBA00022737"/>
    </source>
</evidence>
<dbReference type="PANTHER" id="PTHR23084:SF262">
    <property type="entry name" value="FYVE-TYPE DOMAIN-CONTAINING PROTEIN"/>
    <property type="match status" value="1"/>
</dbReference>
<dbReference type="SUPFAM" id="SSF82185">
    <property type="entry name" value="Histone H3 K4-specific methyltransferase SET7/9 N-terminal domain"/>
    <property type="match status" value="1"/>
</dbReference>
<dbReference type="InterPro" id="IPR001623">
    <property type="entry name" value="DnaJ_domain"/>
</dbReference>
<dbReference type="EMBL" id="CAXAMM010014002">
    <property type="protein sequence ID" value="CAK9032721.1"/>
    <property type="molecule type" value="Genomic_DNA"/>
</dbReference>
<evidence type="ECO:0000313" key="5">
    <source>
        <dbReference type="Proteomes" id="UP001642464"/>
    </source>
</evidence>
<dbReference type="InterPro" id="IPR036869">
    <property type="entry name" value="J_dom_sf"/>
</dbReference>
<dbReference type="SUPFAM" id="SSF46565">
    <property type="entry name" value="Chaperone J-domain"/>
    <property type="match status" value="1"/>
</dbReference>
<dbReference type="Proteomes" id="UP001642464">
    <property type="component" value="Unassembled WGS sequence"/>
</dbReference>
<organism evidence="4 5">
    <name type="scientific">Durusdinium trenchii</name>
    <dbReference type="NCBI Taxonomy" id="1381693"/>
    <lineage>
        <taxon>Eukaryota</taxon>
        <taxon>Sar</taxon>
        <taxon>Alveolata</taxon>
        <taxon>Dinophyceae</taxon>
        <taxon>Suessiales</taxon>
        <taxon>Symbiodiniaceae</taxon>
        <taxon>Durusdinium</taxon>
    </lineage>
</organism>
<feature type="region of interest" description="Disordered" evidence="2">
    <location>
        <begin position="354"/>
        <end position="399"/>
    </location>
</feature>
<protein>
    <submittedName>
        <fullName evidence="4">Phosphatidylinositol 4-phosphate 5-kinase 2 (AtPIP5K2) (1-phosphatidylinositol 4-phosphate kinase 2) (Diphosphoinositide kinase 2) (PtdIns(4)P-5-kinase 2)</fullName>
    </submittedName>
</protein>
<dbReference type="InterPro" id="IPR003409">
    <property type="entry name" value="MORN"/>
</dbReference>
<name>A0ABP0L1P7_9DINO</name>
<sequence>MGQRPCETARGPACRNHGGGGRRTRMMILLGLCFVNQWPVGRQPRISVGDVGPGSLFALPPDEDADELLGLSREKKDPFTILGLARNSDQAAVRPAFRKLAGKLHPDVAGTGDAAAFRKVLWAYRELSEPDSWLRWSATRARRSRSFERSMKFSEDFEELFEDAVDAGPDALDEWEEFYRRRQAEKAAQVQKTQQQLVRRIIQGSYEEKGSNHGRPVFRKALDTGESVAIYYWAEKDGADCDGWWIGAEVGGDMVFAFNVNQASKLPPLMGWRFPVRGPLDNSLRVLQGSNRSEVRGQFCGDRMDGEGTYHFSDGRVYTGAWQRGHMSGNGTMTWPDGSKYEGEYQNDFRHGQGTLTWPDGRKYKGQWNNGKQDGEGVMIDSLGNATKSRWKNGSPLEE</sequence>
<dbReference type="CDD" id="cd06257">
    <property type="entry name" value="DnaJ"/>
    <property type="match status" value="1"/>
</dbReference>
<dbReference type="Gene3D" id="2.20.110.10">
    <property type="entry name" value="Histone H3 K4-specific methyltransferase SET7/9 N-terminal domain"/>
    <property type="match status" value="2"/>
</dbReference>